<dbReference type="PANTHER" id="PTHR16768:SF1">
    <property type="entry name" value="PROTEIN FAM107B"/>
    <property type="match status" value="1"/>
</dbReference>
<dbReference type="PANTHER" id="PTHR16768">
    <property type="entry name" value="DOWN REGULATED IN RENAL CARCINOMA 1/TU3A"/>
    <property type="match status" value="1"/>
</dbReference>
<dbReference type="OMA" id="QCRISQE"/>
<accession>A0A1L8F6R5</accession>
<dbReference type="OrthoDB" id="9048587at2759"/>
<proteinExistence type="predicted"/>
<dbReference type="STRING" id="8355.A0A1L8F6R5"/>
<evidence type="ECO:0000313" key="2">
    <source>
        <dbReference type="Proteomes" id="UP000186698"/>
    </source>
</evidence>
<gene>
    <name evidence="3" type="primary">LOC121396907</name>
</gene>
<dbReference type="PaxDb" id="8355-A0A1L8F6R5"/>
<name>A0A1L8F6R5_XENLA</name>
<sequence length="234" mass="26817">MCTGCRSKKPETNSALCNWDTSTPWTDPVSCPEGPRMSHTPEGPSSHAKIIEEYWRMKPPVPPQCRISQELWMWAKCQVLASLRLPFGIGTVVPTLKKAPRVSKEGLSDSVPASTAPKLNSQVKLDNPMKSARTHQELHRELLLTYKKGLVLHSKPELLQVLEKRRTHWKDGQNPEVHCTPLEHELQKWQQRREEKEQKIVKNDLSGVHEFLRVRDNLRKATPRNLQSPPESVH</sequence>
<dbReference type="InterPro" id="IPR009533">
    <property type="entry name" value="FAM107"/>
</dbReference>
<dbReference type="GeneID" id="121396907"/>
<reference evidence="3" key="1">
    <citation type="submission" date="2025-08" db="UniProtKB">
        <authorList>
            <consortium name="RefSeq"/>
        </authorList>
    </citation>
    <scope>IDENTIFICATION</scope>
    <source>
        <strain evidence="3">J_2021</strain>
        <tissue evidence="3">Erythrocytes</tissue>
    </source>
</reference>
<protein>
    <submittedName>
        <fullName evidence="3">Uncharacterized protein LOC121396907</fullName>
    </submittedName>
</protein>
<evidence type="ECO:0000256" key="1">
    <source>
        <dbReference type="ARBA" id="ARBA00023054"/>
    </source>
</evidence>
<dbReference type="Pfam" id="PF06625">
    <property type="entry name" value="DUF1151"/>
    <property type="match status" value="1"/>
</dbReference>
<keyword evidence="2" id="KW-1185">Reference proteome</keyword>
<evidence type="ECO:0000313" key="3">
    <source>
        <dbReference type="RefSeq" id="XP_041428470.1"/>
    </source>
</evidence>
<organism evidence="2 3">
    <name type="scientific">Xenopus laevis</name>
    <name type="common">African clawed frog</name>
    <dbReference type="NCBI Taxonomy" id="8355"/>
    <lineage>
        <taxon>Eukaryota</taxon>
        <taxon>Metazoa</taxon>
        <taxon>Chordata</taxon>
        <taxon>Craniata</taxon>
        <taxon>Vertebrata</taxon>
        <taxon>Euteleostomi</taxon>
        <taxon>Amphibia</taxon>
        <taxon>Batrachia</taxon>
        <taxon>Anura</taxon>
        <taxon>Pipoidea</taxon>
        <taxon>Pipidae</taxon>
        <taxon>Xenopodinae</taxon>
        <taxon>Xenopus</taxon>
        <taxon>Xenopus</taxon>
    </lineage>
</organism>
<dbReference type="KEGG" id="xla:121396907"/>
<dbReference type="Proteomes" id="UP000186698">
    <property type="component" value="Chromosome 8L"/>
</dbReference>
<dbReference type="AlphaFoldDB" id="A0A1L8F6R5"/>
<dbReference type="RefSeq" id="XP_041428470.1">
    <property type="nucleotide sequence ID" value="XM_041572536.1"/>
</dbReference>
<keyword evidence="1" id="KW-0175">Coiled coil</keyword>